<dbReference type="Pfam" id="PF04776">
    <property type="entry name" value="protein_MS5"/>
    <property type="match status" value="1"/>
</dbReference>
<name>R0GL37_9BRAS</name>
<dbReference type="EMBL" id="KB870805">
    <property type="protein sequence ID" value="EOA36476.1"/>
    <property type="molecule type" value="Genomic_DNA"/>
</dbReference>
<dbReference type="STRING" id="81985.R0GL37"/>
<reference evidence="3" key="1">
    <citation type="journal article" date="2013" name="Nat. Genet.">
        <title>The Capsella rubella genome and the genomic consequences of rapid mating system evolution.</title>
        <authorList>
            <person name="Slotte T."/>
            <person name="Hazzouri K.M."/>
            <person name="Agren J.A."/>
            <person name="Koenig D."/>
            <person name="Maumus F."/>
            <person name="Guo Y.L."/>
            <person name="Steige K."/>
            <person name="Platts A.E."/>
            <person name="Escobar J.S."/>
            <person name="Newman L.K."/>
            <person name="Wang W."/>
            <person name="Mandakova T."/>
            <person name="Vello E."/>
            <person name="Smith L.M."/>
            <person name="Henz S.R."/>
            <person name="Steffen J."/>
            <person name="Takuno S."/>
            <person name="Brandvain Y."/>
            <person name="Coop G."/>
            <person name="Andolfatto P."/>
            <person name="Hu T.T."/>
            <person name="Blanchette M."/>
            <person name="Clark R.M."/>
            <person name="Quesneville H."/>
            <person name="Nordborg M."/>
            <person name="Gaut B.S."/>
            <person name="Lysak M.A."/>
            <person name="Jenkins J."/>
            <person name="Grimwood J."/>
            <person name="Chapman J."/>
            <person name="Prochnik S."/>
            <person name="Shu S."/>
            <person name="Rokhsar D."/>
            <person name="Schmutz J."/>
            <person name="Weigel D."/>
            <person name="Wright S.I."/>
        </authorList>
    </citation>
    <scope>NUCLEOTIDE SEQUENCE [LARGE SCALE GENOMIC DNA]</scope>
    <source>
        <strain evidence="3">cv. Monte Gargano</strain>
    </source>
</reference>
<dbReference type="NCBIfam" id="TIGR01572">
    <property type="entry name" value="A_thl_para_3677"/>
    <property type="match status" value="1"/>
</dbReference>
<protein>
    <submittedName>
        <fullName evidence="2">Uncharacterized protein</fullName>
    </submittedName>
</protein>
<accession>R0GL37</accession>
<evidence type="ECO:0000256" key="1">
    <source>
        <dbReference type="ARBA" id="ARBA00043961"/>
    </source>
</evidence>
<dbReference type="PANTHER" id="PTHR31260:SF77">
    <property type="entry name" value="(RAPE) HYPOTHETICAL PROTEIN"/>
    <property type="match status" value="1"/>
</dbReference>
<dbReference type="InterPro" id="IPR006462">
    <property type="entry name" value="MS5"/>
</dbReference>
<sequence>MPTEDEHDDYTITAEEYDRHMSDYWRVVAESEGFDCDEYESPVVLTAALLPFDCQDGSRYPYPLLVKRYALLGLHRYNILEKFNRTMSRMASYYLTFLALDPTISSQETTFQVRVDEQAYTSLDLTVSVARPKKDKNTAASATTNKVFIPHFHASALSDDSVFQGELPDWPTEDALNDDRNGFYVLKESEWRITDWISLYLELLICSNDKGLFGIVQSGLSQVQILKVAIQTEEEDQKPPSGRLNARRAHVYITFQGLAKSPSLVEIGEHVERKAIIRRVIDACSGFLTLTGKFWSGKDTEQSSTSMTLQSGEKD</sequence>
<dbReference type="AlphaFoldDB" id="R0GL37"/>
<keyword evidence="3" id="KW-1185">Reference proteome</keyword>
<evidence type="ECO:0000313" key="2">
    <source>
        <dbReference type="EMBL" id="EOA36476.1"/>
    </source>
</evidence>
<gene>
    <name evidence="2" type="ORF">CARUB_v10011096mg</name>
</gene>
<evidence type="ECO:0000313" key="3">
    <source>
        <dbReference type="Proteomes" id="UP000029121"/>
    </source>
</evidence>
<organism evidence="2 3">
    <name type="scientific">Capsella rubella</name>
    <dbReference type="NCBI Taxonomy" id="81985"/>
    <lineage>
        <taxon>Eukaryota</taxon>
        <taxon>Viridiplantae</taxon>
        <taxon>Streptophyta</taxon>
        <taxon>Embryophyta</taxon>
        <taxon>Tracheophyta</taxon>
        <taxon>Spermatophyta</taxon>
        <taxon>Magnoliopsida</taxon>
        <taxon>eudicotyledons</taxon>
        <taxon>Gunneridae</taxon>
        <taxon>Pentapetalae</taxon>
        <taxon>rosids</taxon>
        <taxon>malvids</taxon>
        <taxon>Brassicales</taxon>
        <taxon>Brassicaceae</taxon>
        <taxon>Camelineae</taxon>
        <taxon>Capsella</taxon>
    </lineage>
</organism>
<comment type="similarity">
    <text evidence="1">Belongs to the UPF0725 (EMB2204) family.</text>
</comment>
<dbReference type="PANTHER" id="PTHR31260">
    <property type="entry name" value="CYSTATIN/MONELLIN SUPERFAMILY PROTEIN"/>
    <property type="match status" value="1"/>
</dbReference>
<dbReference type="Proteomes" id="UP000029121">
    <property type="component" value="Unassembled WGS sequence"/>
</dbReference>
<proteinExistence type="inferred from homology"/>